<dbReference type="EMBL" id="GG692423">
    <property type="protein sequence ID" value="EER41783.1"/>
    <property type="molecule type" value="Genomic_DNA"/>
</dbReference>
<dbReference type="InterPro" id="IPR039355">
    <property type="entry name" value="Transcription_factor_GATA"/>
</dbReference>
<evidence type="ECO:0000256" key="6">
    <source>
        <dbReference type="ARBA" id="ARBA00023242"/>
    </source>
</evidence>
<feature type="compositionally biased region" description="Low complexity" evidence="9">
    <location>
        <begin position="131"/>
        <end position="159"/>
    </location>
</feature>
<sequence>MPRSKSANDSNITTKCRCGIVAYRAITKVELLSAISGGSDVGGSDVGGSDVGGSDVGGSDVGKAAVAVPIPHMCSQQSVDFAQILISYKQPKPSNVGVIKLAPVTFGASPIDPALHRTSPSRTRDLPNFESASASSLPPSASHLSRPSSPSTESSSPNLRPQHQSKRDRNLSYSASLPGLSTLASVASAPSSHLRAYETKDRASSNQNASRNMSYATSSPGATTGGQGNTPPNLINTLSMLAQILSFLSSCTPPLWHARLSKLWYFHTPLWRRDESGSVLCNACGLFLKLHGRPRPISLKTDVIKSRNRVKTSGQGPKRKTNIDTNGLAGSRSEAGTPPLGSHGHHRGSRKGSAGPSDRSNSPVSRTNTPGFQHHSNIAPQHMFDSVTLSDHSFNPSTAVLPSLQLHNPSISSTSSANDRHLEAPQTYEGLLAANTSLKTRINELELINELFRGRVAELEQSDATARRSEMVARDSESRLSQLLEETQKREDGLKRKIAELEQSLIDRELLQGLTSEPQAKKIRLTDVVDYSPDSASKSPQSL</sequence>
<dbReference type="AlphaFoldDB" id="C6HDZ9"/>
<feature type="region of interest" description="Disordered" evidence="9">
    <location>
        <begin position="110"/>
        <end position="171"/>
    </location>
</feature>
<evidence type="ECO:0000256" key="3">
    <source>
        <dbReference type="ARBA" id="ARBA00022771"/>
    </source>
</evidence>
<dbReference type="InterPro" id="IPR000679">
    <property type="entry name" value="Znf_GATA"/>
</dbReference>
<dbReference type="SUPFAM" id="SSF57716">
    <property type="entry name" value="Glucocorticoid receptor-like (DNA-binding domain)"/>
    <property type="match status" value="1"/>
</dbReference>
<dbReference type="CDD" id="cd00202">
    <property type="entry name" value="ZnF_GATA"/>
    <property type="match status" value="1"/>
</dbReference>
<dbReference type="SMART" id="SM00401">
    <property type="entry name" value="ZnF_GATA"/>
    <property type="match status" value="1"/>
</dbReference>
<evidence type="ECO:0000256" key="8">
    <source>
        <dbReference type="SAM" id="Coils"/>
    </source>
</evidence>
<gene>
    <name evidence="11" type="ORF">HCDG_04430</name>
</gene>
<dbReference type="STRING" id="544712.C6HDZ9"/>
<dbReference type="Pfam" id="PF25026">
    <property type="entry name" value="Asd-4"/>
    <property type="match status" value="1"/>
</dbReference>
<keyword evidence="2" id="KW-0479">Metal-binding</keyword>
<feature type="domain" description="GATA-type" evidence="10">
    <location>
        <begin position="268"/>
        <end position="307"/>
    </location>
</feature>
<dbReference type="InterPro" id="IPR056998">
    <property type="entry name" value="Asd-4/GZF3_helical"/>
</dbReference>
<keyword evidence="8" id="KW-0175">Coiled coil</keyword>
<dbReference type="Gene3D" id="3.30.50.10">
    <property type="entry name" value="Erythroid Transcription Factor GATA-1, subunit A"/>
    <property type="match status" value="1"/>
</dbReference>
<dbReference type="GO" id="GO:0045944">
    <property type="term" value="P:positive regulation of transcription by RNA polymerase II"/>
    <property type="evidence" value="ECO:0007669"/>
    <property type="project" value="TreeGrafter"/>
</dbReference>
<dbReference type="GO" id="GO:0000981">
    <property type="term" value="F:DNA-binding transcription factor activity, RNA polymerase II-specific"/>
    <property type="evidence" value="ECO:0007669"/>
    <property type="project" value="TreeGrafter"/>
</dbReference>
<dbReference type="PANTHER" id="PTHR10071:SF281">
    <property type="entry name" value="BOX A-BINDING FACTOR-RELATED"/>
    <property type="match status" value="1"/>
</dbReference>
<dbReference type="PROSITE" id="PS50114">
    <property type="entry name" value="GATA_ZN_FINGER_2"/>
    <property type="match status" value="1"/>
</dbReference>
<dbReference type="GO" id="GO:0008270">
    <property type="term" value="F:zinc ion binding"/>
    <property type="evidence" value="ECO:0007669"/>
    <property type="project" value="UniProtKB-KW"/>
</dbReference>
<proteinExistence type="predicted"/>
<evidence type="ECO:0000256" key="5">
    <source>
        <dbReference type="ARBA" id="ARBA00023063"/>
    </source>
</evidence>
<feature type="region of interest" description="Disordered" evidence="9">
    <location>
        <begin position="302"/>
        <end position="377"/>
    </location>
</feature>
<dbReference type="InterPro" id="IPR013088">
    <property type="entry name" value="Znf_NHR/GATA"/>
</dbReference>
<feature type="compositionally biased region" description="Polar residues" evidence="9">
    <location>
        <begin position="358"/>
        <end position="377"/>
    </location>
</feature>
<dbReference type="OrthoDB" id="515401at2759"/>
<keyword evidence="5" id="KW-0534">Nitrate assimilation</keyword>
<reference evidence="12" key="1">
    <citation type="submission" date="2009-05" db="EMBL/GenBank/DDBJ databases">
        <title>The genome sequence of Ajellomyces capsulatus strain H143.</title>
        <authorList>
            <person name="Champion M."/>
            <person name="Cuomo C.A."/>
            <person name="Ma L.-J."/>
            <person name="Henn M.R."/>
            <person name="Sil A."/>
            <person name="Goldman B."/>
            <person name="Young S.K."/>
            <person name="Kodira C.D."/>
            <person name="Zeng Q."/>
            <person name="Koehrsen M."/>
            <person name="Alvarado L."/>
            <person name="Berlin A.M."/>
            <person name="Borenstein D."/>
            <person name="Chen Z."/>
            <person name="Engels R."/>
            <person name="Freedman E."/>
            <person name="Gellesch M."/>
            <person name="Goldberg J."/>
            <person name="Griggs A."/>
            <person name="Gujja S."/>
            <person name="Heiman D.I."/>
            <person name="Hepburn T.A."/>
            <person name="Howarth C."/>
            <person name="Jen D."/>
            <person name="Larson L."/>
            <person name="Lewis B."/>
            <person name="Mehta T."/>
            <person name="Park D."/>
            <person name="Pearson M."/>
            <person name="Roberts A."/>
            <person name="Saif S."/>
            <person name="Shea T.D."/>
            <person name="Shenoy N."/>
            <person name="Sisk P."/>
            <person name="Stolte C."/>
            <person name="Sykes S."/>
            <person name="Walk T."/>
            <person name="White J."/>
            <person name="Yandava C."/>
            <person name="Klein B."/>
            <person name="McEwen J.G."/>
            <person name="Puccia R."/>
            <person name="Goldman G.H."/>
            <person name="Felipe M.S."/>
            <person name="Nino-Vega G."/>
            <person name="San-Blas G."/>
            <person name="Taylor J.W."/>
            <person name="Mendoza L."/>
            <person name="Galagan J.E."/>
            <person name="Nusbaum C."/>
            <person name="Birren B.W."/>
        </authorList>
    </citation>
    <scope>NUCLEOTIDE SEQUENCE [LARGE SCALE GENOMIC DNA]</scope>
    <source>
        <strain evidence="12">H143</strain>
    </source>
</reference>
<feature type="coiled-coil region" evidence="8">
    <location>
        <begin position="442"/>
        <end position="504"/>
    </location>
</feature>
<name>C6HDZ9_AJECH</name>
<evidence type="ECO:0000313" key="12">
    <source>
        <dbReference type="Proteomes" id="UP000002624"/>
    </source>
</evidence>
<evidence type="ECO:0000256" key="7">
    <source>
        <dbReference type="PROSITE-ProRule" id="PRU00094"/>
    </source>
</evidence>
<evidence type="ECO:0000313" key="11">
    <source>
        <dbReference type="EMBL" id="EER41783.1"/>
    </source>
</evidence>
<comment type="subcellular location">
    <subcellularLocation>
        <location evidence="1">Nucleus</location>
    </subcellularLocation>
</comment>
<organism evidence="11 12">
    <name type="scientific">Ajellomyces capsulatus (strain H143)</name>
    <name type="common">Darling's disease fungus</name>
    <name type="synonym">Histoplasma capsulatum</name>
    <dbReference type="NCBI Taxonomy" id="544712"/>
    <lineage>
        <taxon>Eukaryota</taxon>
        <taxon>Fungi</taxon>
        <taxon>Dikarya</taxon>
        <taxon>Ascomycota</taxon>
        <taxon>Pezizomycotina</taxon>
        <taxon>Eurotiomycetes</taxon>
        <taxon>Eurotiomycetidae</taxon>
        <taxon>Onygenales</taxon>
        <taxon>Ajellomycetaceae</taxon>
        <taxon>Histoplasma</taxon>
    </lineage>
</organism>
<feature type="compositionally biased region" description="Polar residues" evidence="9">
    <location>
        <begin position="204"/>
        <end position="222"/>
    </location>
</feature>
<evidence type="ECO:0000256" key="4">
    <source>
        <dbReference type="ARBA" id="ARBA00022833"/>
    </source>
</evidence>
<evidence type="ECO:0000259" key="10">
    <source>
        <dbReference type="PROSITE" id="PS50114"/>
    </source>
</evidence>
<keyword evidence="3 7" id="KW-0863">Zinc-finger</keyword>
<evidence type="ECO:0000256" key="1">
    <source>
        <dbReference type="ARBA" id="ARBA00004123"/>
    </source>
</evidence>
<dbReference type="OMA" id="ANDCNIT"/>
<dbReference type="Proteomes" id="UP000002624">
    <property type="component" value="Unassembled WGS sequence"/>
</dbReference>
<feature type="region of interest" description="Disordered" evidence="9">
    <location>
        <begin position="191"/>
        <end position="231"/>
    </location>
</feature>
<dbReference type="PANTHER" id="PTHR10071">
    <property type="entry name" value="TRANSCRIPTION FACTOR GATA FAMILY MEMBER"/>
    <property type="match status" value="1"/>
</dbReference>
<dbReference type="GO" id="GO:0000978">
    <property type="term" value="F:RNA polymerase II cis-regulatory region sequence-specific DNA binding"/>
    <property type="evidence" value="ECO:0007669"/>
    <property type="project" value="TreeGrafter"/>
</dbReference>
<evidence type="ECO:0000256" key="2">
    <source>
        <dbReference type="ARBA" id="ARBA00022723"/>
    </source>
</evidence>
<keyword evidence="6" id="KW-0539">Nucleus</keyword>
<dbReference type="Pfam" id="PF00320">
    <property type="entry name" value="GATA"/>
    <property type="match status" value="1"/>
</dbReference>
<keyword evidence="4" id="KW-0862">Zinc</keyword>
<protein>
    <submittedName>
        <fullName evidence="11">GATA transcription factor</fullName>
    </submittedName>
</protein>
<dbReference type="GO" id="GO:0005634">
    <property type="term" value="C:nucleus"/>
    <property type="evidence" value="ECO:0007669"/>
    <property type="project" value="UniProtKB-SubCell"/>
</dbReference>
<dbReference type="VEuPathDB" id="FungiDB:HCDG_04430"/>
<dbReference type="GO" id="GO:0000122">
    <property type="term" value="P:negative regulation of transcription by RNA polymerase II"/>
    <property type="evidence" value="ECO:0007669"/>
    <property type="project" value="TreeGrafter"/>
</dbReference>
<dbReference type="HOGENOM" id="CLU_035349_2_0_1"/>
<accession>C6HDZ9</accession>
<evidence type="ECO:0000256" key="9">
    <source>
        <dbReference type="SAM" id="MobiDB-lite"/>
    </source>
</evidence>